<name>A0A6B0RNU4_9CETA</name>
<comment type="caution">
    <text evidence="2">The sequence shown here is derived from an EMBL/GenBank/DDBJ whole genome shotgun (WGS) entry which is preliminary data.</text>
</comment>
<dbReference type="AlphaFoldDB" id="A0A6B0RNU4"/>
<dbReference type="EMBL" id="VBQZ03000075">
    <property type="protein sequence ID" value="MXQ91799.1"/>
    <property type="molecule type" value="Genomic_DNA"/>
</dbReference>
<evidence type="ECO:0000313" key="3">
    <source>
        <dbReference type="Proteomes" id="UP000322234"/>
    </source>
</evidence>
<evidence type="ECO:0000256" key="1">
    <source>
        <dbReference type="SAM" id="MobiDB-lite"/>
    </source>
</evidence>
<accession>A0A6B0RNU4</accession>
<sequence>MVILYRKPAAAGERTRTPKDPSGPQWPQLTCPADLLLLPLAHLTKAHLCAFTASTECVPSDRGKRSGYYLKGDVLQCQPIWEDRQTSSGTGKKRTARDTMLVFITLCP</sequence>
<evidence type="ECO:0000313" key="2">
    <source>
        <dbReference type="EMBL" id="MXQ91799.1"/>
    </source>
</evidence>
<dbReference type="Proteomes" id="UP000322234">
    <property type="component" value="Unassembled WGS sequence"/>
</dbReference>
<proteinExistence type="predicted"/>
<organism evidence="2 3">
    <name type="scientific">Bos mutus</name>
    <name type="common">wild yak</name>
    <dbReference type="NCBI Taxonomy" id="72004"/>
    <lineage>
        <taxon>Eukaryota</taxon>
        <taxon>Metazoa</taxon>
        <taxon>Chordata</taxon>
        <taxon>Craniata</taxon>
        <taxon>Vertebrata</taxon>
        <taxon>Euteleostomi</taxon>
        <taxon>Mammalia</taxon>
        <taxon>Eutheria</taxon>
        <taxon>Laurasiatheria</taxon>
        <taxon>Artiodactyla</taxon>
        <taxon>Ruminantia</taxon>
        <taxon>Pecora</taxon>
        <taxon>Bovidae</taxon>
        <taxon>Bovinae</taxon>
        <taxon>Bos</taxon>
    </lineage>
</organism>
<gene>
    <name evidence="2" type="ORF">E5288_WYG019788</name>
</gene>
<protein>
    <submittedName>
        <fullName evidence="2">Uncharacterized protein</fullName>
    </submittedName>
</protein>
<keyword evidence="3" id="KW-1185">Reference proteome</keyword>
<reference evidence="2" key="1">
    <citation type="submission" date="2019-10" db="EMBL/GenBank/DDBJ databases">
        <title>The sequence and de novo assembly of the wild yak genome.</title>
        <authorList>
            <person name="Liu Y."/>
        </authorList>
    </citation>
    <scope>NUCLEOTIDE SEQUENCE [LARGE SCALE GENOMIC DNA]</scope>
    <source>
        <strain evidence="2">WY2019</strain>
    </source>
</reference>
<feature type="region of interest" description="Disordered" evidence="1">
    <location>
        <begin position="1"/>
        <end position="25"/>
    </location>
</feature>